<proteinExistence type="predicted"/>
<protein>
    <submittedName>
        <fullName evidence="2">Uncharacterized protein</fullName>
    </submittedName>
</protein>
<dbReference type="AlphaFoldDB" id="A0AAX4K5U2"/>
<feature type="compositionally biased region" description="Polar residues" evidence="1">
    <location>
        <begin position="68"/>
        <end position="84"/>
    </location>
</feature>
<gene>
    <name evidence="2" type="ORF">L201_007129</name>
</gene>
<dbReference type="RefSeq" id="XP_066078937.1">
    <property type="nucleotide sequence ID" value="XM_066222840.1"/>
</dbReference>
<evidence type="ECO:0000313" key="3">
    <source>
        <dbReference type="Proteomes" id="UP001355207"/>
    </source>
</evidence>
<dbReference type="Proteomes" id="UP001355207">
    <property type="component" value="Chromosome 10"/>
</dbReference>
<dbReference type="EMBL" id="CP144107">
    <property type="protein sequence ID" value="WWC92175.1"/>
    <property type="molecule type" value="Genomic_DNA"/>
</dbReference>
<feature type="region of interest" description="Disordered" evidence="1">
    <location>
        <begin position="174"/>
        <end position="193"/>
    </location>
</feature>
<feature type="compositionally biased region" description="Polar residues" evidence="1">
    <location>
        <begin position="17"/>
        <end position="40"/>
    </location>
</feature>
<feature type="region of interest" description="Disordered" evidence="1">
    <location>
        <begin position="103"/>
        <end position="131"/>
    </location>
</feature>
<feature type="region of interest" description="Disordered" evidence="1">
    <location>
        <begin position="17"/>
        <end position="57"/>
    </location>
</feature>
<dbReference type="GeneID" id="91097798"/>
<organism evidence="2 3">
    <name type="scientific">Kwoniella dendrophila CBS 6074</name>
    <dbReference type="NCBI Taxonomy" id="1295534"/>
    <lineage>
        <taxon>Eukaryota</taxon>
        <taxon>Fungi</taxon>
        <taxon>Dikarya</taxon>
        <taxon>Basidiomycota</taxon>
        <taxon>Agaricomycotina</taxon>
        <taxon>Tremellomycetes</taxon>
        <taxon>Tremellales</taxon>
        <taxon>Cryptococcaceae</taxon>
        <taxon>Kwoniella</taxon>
    </lineage>
</organism>
<evidence type="ECO:0000313" key="2">
    <source>
        <dbReference type="EMBL" id="WWC92175.1"/>
    </source>
</evidence>
<reference evidence="2 3" key="1">
    <citation type="submission" date="2024-01" db="EMBL/GenBank/DDBJ databases">
        <title>Comparative genomics of Cryptococcus and Kwoniella reveals pathogenesis evolution and contrasting modes of karyotype evolution via chromosome fusion or intercentromeric recombination.</title>
        <authorList>
            <person name="Coelho M.A."/>
            <person name="David-Palma M."/>
            <person name="Shea T."/>
            <person name="Bowers K."/>
            <person name="McGinley-Smith S."/>
            <person name="Mohammad A.W."/>
            <person name="Gnirke A."/>
            <person name="Yurkov A.M."/>
            <person name="Nowrousian M."/>
            <person name="Sun S."/>
            <person name="Cuomo C.A."/>
            <person name="Heitman J."/>
        </authorList>
    </citation>
    <scope>NUCLEOTIDE SEQUENCE [LARGE SCALE GENOMIC DNA]</scope>
    <source>
        <strain evidence="2 3">CBS 6074</strain>
    </source>
</reference>
<name>A0AAX4K5U2_9TREE</name>
<accession>A0AAX4K5U2</accession>
<evidence type="ECO:0000256" key="1">
    <source>
        <dbReference type="SAM" id="MobiDB-lite"/>
    </source>
</evidence>
<keyword evidence="3" id="KW-1185">Reference proteome</keyword>
<sequence length="440" mass="49200">MTSRINNKRPLSSITSFTTDEYHSTNSGISSLRPKQSYLQPHSRPLHSPNFQHPLTQSASLHPDQRKLLNQSNDPSLSPFTHNPLSYPPPGAITSTTIVTTPTSATFSNFPPGHLKKPQNTQVPQPPQPQQREIKFIFETGRKEPKIRKTKTKDANNQKTSELVTRKVLGNKTVKDPNVSRKPKPSPLNLKNTSKLPLIDTNISQHVPSPPLTAGLFPSHDLPIVSDTASPHVSHLHGHNQRRHSGMMMVNQDSPLNSPLRISMQPFNMSYPDKHRHSWCDTLPPINTPRSATGNFVDGYDVSPPLPINAPIPRAPIQAYTPFFEDSLAIPDEHYDDKMDGEHEMDVEYQHHVTDNVNNPQEAVMGLGLDLGISRGSDIVRPQAPSRIERKEMMDFVPRKPSLNMMMSNDQDYNMNPEEEEITSSQPLTTRGLGMLGISL</sequence>
<feature type="region of interest" description="Disordered" evidence="1">
    <location>
        <begin position="67"/>
        <end position="86"/>
    </location>
</feature>